<feature type="coiled-coil region" evidence="1">
    <location>
        <begin position="93"/>
        <end position="120"/>
    </location>
</feature>
<evidence type="ECO:0000256" key="2">
    <source>
        <dbReference type="SAM" id="MobiDB-lite"/>
    </source>
</evidence>
<reference evidence="3" key="1">
    <citation type="submission" date="2020-11" db="EMBL/GenBank/DDBJ databases">
        <authorList>
            <consortium name="DOE Joint Genome Institute"/>
            <person name="Ahrendt S."/>
            <person name="Riley R."/>
            <person name="Andreopoulos W."/>
            <person name="Labutti K."/>
            <person name="Pangilinan J."/>
            <person name="Ruiz-Duenas F.J."/>
            <person name="Barrasa J.M."/>
            <person name="Sanchez-Garcia M."/>
            <person name="Camarero S."/>
            <person name="Miyauchi S."/>
            <person name="Serrano A."/>
            <person name="Linde D."/>
            <person name="Babiker R."/>
            <person name="Drula E."/>
            <person name="Ayuso-Fernandez I."/>
            <person name="Pacheco R."/>
            <person name="Padilla G."/>
            <person name="Ferreira P."/>
            <person name="Barriuso J."/>
            <person name="Kellner H."/>
            <person name="Castanera R."/>
            <person name="Alfaro M."/>
            <person name="Ramirez L."/>
            <person name="Pisabarro A.G."/>
            <person name="Kuo A."/>
            <person name="Tritt A."/>
            <person name="Lipzen A."/>
            <person name="He G."/>
            <person name="Yan M."/>
            <person name="Ng V."/>
            <person name="Cullen D."/>
            <person name="Martin F."/>
            <person name="Rosso M.-N."/>
            <person name="Henrissat B."/>
            <person name="Hibbett D."/>
            <person name="Martinez A.T."/>
            <person name="Grigoriev I.V."/>
        </authorList>
    </citation>
    <scope>NUCLEOTIDE SEQUENCE</scope>
    <source>
        <strain evidence="3">ATCC 90797</strain>
    </source>
</reference>
<evidence type="ECO:0000256" key="1">
    <source>
        <dbReference type="SAM" id="Coils"/>
    </source>
</evidence>
<name>A0A9P5ZQ00_PLEER</name>
<keyword evidence="4" id="KW-1185">Reference proteome</keyword>
<evidence type="ECO:0000313" key="4">
    <source>
        <dbReference type="Proteomes" id="UP000807025"/>
    </source>
</evidence>
<sequence>MRPPHPYAPALDLHIFPRLAKNSSSSSQIPQESSTLSIDLPPPHEAFSRDALKKPLLDSTVPTGIASSVKGAKRSNSANLKQLTRRTKTRLALNKEKCRCAKLEEANQELSQQMTAITATLDYGYDHVFVDKGSPKNAEERRRLRRALRANLSFEEADEWFTYECPTCRRDVTKTPCEVHTMKDIMESFAANIHPHLEDSVLARATNADEFAGLFIDGDSS</sequence>
<accession>A0A9P5ZQ00</accession>
<feature type="compositionally biased region" description="Low complexity" evidence="2">
    <location>
        <begin position="23"/>
        <end position="37"/>
    </location>
</feature>
<feature type="region of interest" description="Disordered" evidence="2">
    <location>
        <begin position="22"/>
        <end position="45"/>
    </location>
</feature>
<dbReference type="OrthoDB" id="3219336at2759"/>
<proteinExistence type="predicted"/>
<organism evidence="3 4">
    <name type="scientific">Pleurotus eryngii</name>
    <name type="common">Boletus of the steppes</name>
    <dbReference type="NCBI Taxonomy" id="5323"/>
    <lineage>
        <taxon>Eukaryota</taxon>
        <taxon>Fungi</taxon>
        <taxon>Dikarya</taxon>
        <taxon>Basidiomycota</taxon>
        <taxon>Agaricomycotina</taxon>
        <taxon>Agaricomycetes</taxon>
        <taxon>Agaricomycetidae</taxon>
        <taxon>Agaricales</taxon>
        <taxon>Pleurotineae</taxon>
        <taxon>Pleurotaceae</taxon>
        <taxon>Pleurotus</taxon>
    </lineage>
</organism>
<gene>
    <name evidence="3" type="ORF">BDN71DRAFT_1434829</name>
</gene>
<dbReference type="AlphaFoldDB" id="A0A9P5ZQ00"/>
<dbReference type="Proteomes" id="UP000807025">
    <property type="component" value="Unassembled WGS sequence"/>
</dbReference>
<evidence type="ECO:0000313" key="3">
    <source>
        <dbReference type="EMBL" id="KAF9490259.1"/>
    </source>
</evidence>
<dbReference type="EMBL" id="MU154646">
    <property type="protein sequence ID" value="KAF9490259.1"/>
    <property type="molecule type" value="Genomic_DNA"/>
</dbReference>
<comment type="caution">
    <text evidence="3">The sequence shown here is derived from an EMBL/GenBank/DDBJ whole genome shotgun (WGS) entry which is preliminary data.</text>
</comment>
<protein>
    <submittedName>
        <fullName evidence="3">Uncharacterized protein</fullName>
    </submittedName>
</protein>
<keyword evidence="1" id="KW-0175">Coiled coil</keyword>